<feature type="domain" description="Gamma-glutamylcyclotransferase AIG2-like" evidence="5">
    <location>
        <begin position="7"/>
        <end position="124"/>
    </location>
</feature>
<keyword evidence="7" id="KW-1185">Reference proteome</keyword>
<dbReference type="AlphaFoldDB" id="A0AAJ0HE38"/>
<dbReference type="CDD" id="cd06661">
    <property type="entry name" value="GGCT_like"/>
    <property type="match status" value="1"/>
</dbReference>
<evidence type="ECO:0000313" key="7">
    <source>
        <dbReference type="Proteomes" id="UP001275084"/>
    </source>
</evidence>
<dbReference type="InterPro" id="IPR045038">
    <property type="entry name" value="AIG2-like"/>
</dbReference>
<dbReference type="InterPro" id="IPR013024">
    <property type="entry name" value="GGCT-like"/>
</dbReference>
<dbReference type="InterPro" id="IPR036568">
    <property type="entry name" value="GGCT-like_sf"/>
</dbReference>
<keyword evidence="4" id="KW-0732">Signal</keyword>
<keyword evidence="2" id="KW-0808">Transferase</keyword>
<evidence type="ECO:0000259" key="5">
    <source>
        <dbReference type="Pfam" id="PF06094"/>
    </source>
</evidence>
<dbReference type="Pfam" id="PF06094">
    <property type="entry name" value="GGACT"/>
    <property type="match status" value="1"/>
</dbReference>
<dbReference type="SUPFAM" id="SSF110857">
    <property type="entry name" value="Gamma-glutamyl cyclotransferase-like"/>
    <property type="match status" value="1"/>
</dbReference>
<dbReference type="EMBL" id="JAUIQD010000005">
    <property type="protein sequence ID" value="KAK3349184.1"/>
    <property type="molecule type" value="Genomic_DNA"/>
</dbReference>
<feature type="chain" id="PRO_5042534999" description="Putative gamma-glutamylcyclotransferase" evidence="4">
    <location>
        <begin position="23"/>
        <end position="161"/>
    </location>
</feature>
<evidence type="ECO:0000256" key="2">
    <source>
        <dbReference type="ARBA" id="ARBA00022679"/>
    </source>
</evidence>
<protein>
    <recommendedName>
        <fullName evidence="3">Putative gamma-glutamylcyclotransferase</fullName>
    </recommendedName>
</protein>
<dbReference type="InterPro" id="IPR009288">
    <property type="entry name" value="AIG2-like_dom"/>
</dbReference>
<sequence>MSEPHPLFIYGTLCALPLLAWAMTGEATKTDKIRPLLQKAIVHGYKQCSLHGRDYPATIKDTGSSVDGYLLAPRTNSQRRKLDDFKGEAYKPTRVTVTILSDNSEQTGNTIEADMYIWNQDLDALDLERPWDLDTFIRERLEDWLDLFKGMELVRDDSNDD</sequence>
<dbReference type="GO" id="GO:0016740">
    <property type="term" value="F:transferase activity"/>
    <property type="evidence" value="ECO:0007669"/>
    <property type="project" value="UniProtKB-KW"/>
</dbReference>
<evidence type="ECO:0000313" key="6">
    <source>
        <dbReference type="EMBL" id="KAK3349184.1"/>
    </source>
</evidence>
<dbReference type="Gene3D" id="3.10.490.10">
    <property type="entry name" value="Gamma-glutamyl cyclotransferase-like"/>
    <property type="match status" value="1"/>
</dbReference>
<comment type="caution">
    <text evidence="6">The sequence shown here is derived from an EMBL/GenBank/DDBJ whole genome shotgun (WGS) entry which is preliminary data.</text>
</comment>
<dbReference type="PANTHER" id="PTHR31544:SF2">
    <property type="entry name" value="AIG2-LIKE PROTEIN D"/>
    <property type="match status" value="1"/>
</dbReference>
<name>A0AAJ0HE38_9PEZI</name>
<organism evidence="6 7">
    <name type="scientific">Lasiosphaeria hispida</name>
    <dbReference type="NCBI Taxonomy" id="260671"/>
    <lineage>
        <taxon>Eukaryota</taxon>
        <taxon>Fungi</taxon>
        <taxon>Dikarya</taxon>
        <taxon>Ascomycota</taxon>
        <taxon>Pezizomycotina</taxon>
        <taxon>Sordariomycetes</taxon>
        <taxon>Sordariomycetidae</taxon>
        <taxon>Sordariales</taxon>
        <taxon>Lasiosphaeriaceae</taxon>
        <taxon>Lasiosphaeria</taxon>
    </lineage>
</organism>
<evidence type="ECO:0000256" key="4">
    <source>
        <dbReference type="SAM" id="SignalP"/>
    </source>
</evidence>
<proteinExistence type="inferred from homology"/>
<evidence type="ECO:0000256" key="1">
    <source>
        <dbReference type="ARBA" id="ARBA00008861"/>
    </source>
</evidence>
<reference evidence="6" key="1">
    <citation type="journal article" date="2023" name="Mol. Phylogenet. Evol.">
        <title>Genome-scale phylogeny and comparative genomics of the fungal order Sordariales.</title>
        <authorList>
            <person name="Hensen N."/>
            <person name="Bonometti L."/>
            <person name="Westerberg I."/>
            <person name="Brannstrom I.O."/>
            <person name="Guillou S."/>
            <person name="Cros-Aarteil S."/>
            <person name="Calhoun S."/>
            <person name="Haridas S."/>
            <person name="Kuo A."/>
            <person name="Mondo S."/>
            <person name="Pangilinan J."/>
            <person name="Riley R."/>
            <person name="LaButti K."/>
            <person name="Andreopoulos B."/>
            <person name="Lipzen A."/>
            <person name="Chen C."/>
            <person name="Yan M."/>
            <person name="Daum C."/>
            <person name="Ng V."/>
            <person name="Clum A."/>
            <person name="Steindorff A."/>
            <person name="Ohm R.A."/>
            <person name="Martin F."/>
            <person name="Silar P."/>
            <person name="Natvig D.O."/>
            <person name="Lalanne C."/>
            <person name="Gautier V."/>
            <person name="Ament-Velasquez S.L."/>
            <person name="Kruys A."/>
            <person name="Hutchinson M.I."/>
            <person name="Powell A.J."/>
            <person name="Barry K."/>
            <person name="Miller A.N."/>
            <person name="Grigoriev I.V."/>
            <person name="Debuchy R."/>
            <person name="Gladieux P."/>
            <person name="Hiltunen Thoren M."/>
            <person name="Johannesson H."/>
        </authorList>
    </citation>
    <scope>NUCLEOTIDE SEQUENCE</scope>
    <source>
        <strain evidence="6">CBS 955.72</strain>
    </source>
</reference>
<comment type="similarity">
    <text evidence="1">Belongs to the gamma-glutamylcyclotransferase family.</text>
</comment>
<accession>A0AAJ0HE38</accession>
<reference evidence="6" key="2">
    <citation type="submission" date="2023-06" db="EMBL/GenBank/DDBJ databases">
        <authorList>
            <consortium name="Lawrence Berkeley National Laboratory"/>
            <person name="Haridas S."/>
            <person name="Hensen N."/>
            <person name="Bonometti L."/>
            <person name="Westerberg I."/>
            <person name="Brannstrom I.O."/>
            <person name="Guillou S."/>
            <person name="Cros-Aarteil S."/>
            <person name="Calhoun S."/>
            <person name="Kuo A."/>
            <person name="Mondo S."/>
            <person name="Pangilinan J."/>
            <person name="Riley R."/>
            <person name="Labutti K."/>
            <person name="Andreopoulos B."/>
            <person name="Lipzen A."/>
            <person name="Chen C."/>
            <person name="Yanf M."/>
            <person name="Daum C."/>
            <person name="Ng V."/>
            <person name="Clum A."/>
            <person name="Steindorff A."/>
            <person name="Ohm R."/>
            <person name="Martin F."/>
            <person name="Silar P."/>
            <person name="Natvig D."/>
            <person name="Lalanne C."/>
            <person name="Gautier V."/>
            <person name="Ament-Velasquez S.L."/>
            <person name="Kruys A."/>
            <person name="Hutchinson M.I."/>
            <person name="Powell A.J."/>
            <person name="Barry K."/>
            <person name="Miller A.N."/>
            <person name="Grigoriev I.V."/>
            <person name="Debuchy R."/>
            <person name="Gladieux P."/>
            <person name="Thoren M.H."/>
            <person name="Johannesson H."/>
        </authorList>
    </citation>
    <scope>NUCLEOTIDE SEQUENCE</scope>
    <source>
        <strain evidence="6">CBS 955.72</strain>
    </source>
</reference>
<dbReference type="Proteomes" id="UP001275084">
    <property type="component" value="Unassembled WGS sequence"/>
</dbReference>
<feature type="signal peptide" evidence="4">
    <location>
        <begin position="1"/>
        <end position="22"/>
    </location>
</feature>
<dbReference type="PANTHER" id="PTHR31544">
    <property type="entry name" value="AIG2-LIKE PROTEIN D"/>
    <property type="match status" value="1"/>
</dbReference>
<evidence type="ECO:0000256" key="3">
    <source>
        <dbReference type="ARBA" id="ARBA00030602"/>
    </source>
</evidence>
<gene>
    <name evidence="6" type="ORF">B0T25DRAFT_609825</name>
</gene>